<reference evidence="1 2" key="1">
    <citation type="journal article" date="2021" name="Nat. Plants">
        <title>The Taxus genome provides insights into paclitaxel biosynthesis.</title>
        <authorList>
            <person name="Xiong X."/>
            <person name="Gou J."/>
            <person name="Liao Q."/>
            <person name="Li Y."/>
            <person name="Zhou Q."/>
            <person name="Bi G."/>
            <person name="Li C."/>
            <person name="Du R."/>
            <person name="Wang X."/>
            <person name="Sun T."/>
            <person name="Guo L."/>
            <person name="Liang H."/>
            <person name="Lu P."/>
            <person name="Wu Y."/>
            <person name="Zhang Z."/>
            <person name="Ro D.K."/>
            <person name="Shang Y."/>
            <person name="Huang S."/>
            <person name="Yan J."/>
        </authorList>
    </citation>
    <scope>NUCLEOTIDE SEQUENCE [LARGE SCALE GENOMIC DNA]</scope>
    <source>
        <strain evidence="1">Ta-2019</strain>
    </source>
</reference>
<dbReference type="AlphaFoldDB" id="A0AA38FW41"/>
<name>A0AA38FW41_TAXCH</name>
<dbReference type="Proteomes" id="UP000824469">
    <property type="component" value="Unassembled WGS sequence"/>
</dbReference>
<comment type="caution">
    <text evidence="1">The sequence shown here is derived from an EMBL/GenBank/DDBJ whole genome shotgun (WGS) entry which is preliminary data.</text>
</comment>
<evidence type="ECO:0000313" key="1">
    <source>
        <dbReference type="EMBL" id="KAH9310439.1"/>
    </source>
</evidence>
<protein>
    <submittedName>
        <fullName evidence="1">Uncharacterized protein</fullName>
    </submittedName>
</protein>
<gene>
    <name evidence="1" type="ORF">KI387_025474</name>
</gene>
<sequence length="56" mass="5997">TCGKKVTGHGRGYVGHLGILEVYDGEMGCCILGLSVDGGFLARVEGWDPRMDRKGE</sequence>
<keyword evidence="2" id="KW-1185">Reference proteome</keyword>
<feature type="non-terminal residue" evidence="1">
    <location>
        <position position="56"/>
    </location>
</feature>
<proteinExistence type="predicted"/>
<evidence type="ECO:0000313" key="2">
    <source>
        <dbReference type="Proteomes" id="UP000824469"/>
    </source>
</evidence>
<feature type="non-terminal residue" evidence="1">
    <location>
        <position position="1"/>
    </location>
</feature>
<dbReference type="EMBL" id="JAHRHJ020000006">
    <property type="protein sequence ID" value="KAH9310439.1"/>
    <property type="molecule type" value="Genomic_DNA"/>
</dbReference>
<organism evidence="1 2">
    <name type="scientific">Taxus chinensis</name>
    <name type="common">Chinese yew</name>
    <name type="synonym">Taxus wallichiana var. chinensis</name>
    <dbReference type="NCBI Taxonomy" id="29808"/>
    <lineage>
        <taxon>Eukaryota</taxon>
        <taxon>Viridiplantae</taxon>
        <taxon>Streptophyta</taxon>
        <taxon>Embryophyta</taxon>
        <taxon>Tracheophyta</taxon>
        <taxon>Spermatophyta</taxon>
        <taxon>Pinopsida</taxon>
        <taxon>Pinidae</taxon>
        <taxon>Conifers II</taxon>
        <taxon>Cupressales</taxon>
        <taxon>Taxaceae</taxon>
        <taxon>Taxus</taxon>
    </lineage>
</organism>
<accession>A0AA38FW41</accession>